<dbReference type="InterPro" id="IPR002372">
    <property type="entry name" value="PQQ_rpt_dom"/>
</dbReference>
<accession>A0AAX1JD31</accession>
<sequence length="493" mass="50980">MQRCTPHARHGRKAYLHAAGRRNGGRGSPGNRRPGTDSGLPSPVLDRCPCHARGRIWETEVLARRLQAAVFAAVLTIALGGCGNTDSWVQAAPAEGWSAPYGDAANSSYTATGGASRLTLGWTRSVKGSLGAAPALTPRGYVALNAQTPGGCSLMEWENNNNGRQRWCLRLVQGGGFAGAVFDGFDNLYVGEPGAIIAFPVTQWTRWRHPVIGMPLTPRFLGGGTLLVTTHLGQVLAFDAHRGEVVGSALDLVDGVDPGDATRGLADCGPARPGCPVAAAPAYSPASQTVVLSVWQPSAPAATLVGLKYHPGQDPLLSREWTSDAVSAGIIAGPVLSADGKTVYVNGRDQRLWALHAADGKVKWSVPLGFLAQTPPAVTPQGLVVAGGGPDTRLAAFRDAGDHADQAWRREDVTPLTTSSLAGGGVGYTVVSGPAHDGGAGMSLLVFNPANGQTVNSYPLPAATGFPVGVSVGTDRRVVTATSDGQVYSFAPA</sequence>
<organism evidence="3 4">
    <name type="scientific">Mycobacterium kubicae</name>
    <dbReference type="NCBI Taxonomy" id="120959"/>
    <lineage>
        <taxon>Bacteria</taxon>
        <taxon>Bacillati</taxon>
        <taxon>Actinomycetota</taxon>
        <taxon>Actinomycetes</taxon>
        <taxon>Mycobacteriales</taxon>
        <taxon>Mycobacteriaceae</taxon>
        <taxon>Mycobacterium</taxon>
        <taxon>Mycobacterium simiae complex</taxon>
    </lineage>
</organism>
<dbReference type="InterPro" id="IPR018391">
    <property type="entry name" value="PQQ_b-propeller_rpt"/>
</dbReference>
<reference evidence="3" key="1">
    <citation type="submission" date="2020-11" db="EMBL/GenBank/DDBJ databases">
        <title>Intraspecies plasmid and genomic variation of Mycobacterium kubicae revealed by the complete genome sequences of two clinical isolates.</title>
        <authorList>
            <person name="Hendrix J.R."/>
            <person name="Epperson L.E."/>
            <person name="Honda J.R."/>
            <person name="Strong M."/>
        </authorList>
    </citation>
    <scope>NUCLEOTIDE SEQUENCE</scope>
    <source>
        <strain evidence="3">JCM 13573</strain>
    </source>
</reference>
<dbReference type="AlphaFoldDB" id="A0AAX1JD31"/>
<dbReference type="SMART" id="SM00564">
    <property type="entry name" value="PQQ"/>
    <property type="match status" value="2"/>
</dbReference>
<evidence type="ECO:0000313" key="3">
    <source>
        <dbReference type="EMBL" id="QPI39459.1"/>
    </source>
</evidence>
<dbReference type="Pfam" id="PF13360">
    <property type="entry name" value="PQQ_2"/>
    <property type="match status" value="1"/>
</dbReference>
<name>A0AAX1JD31_9MYCO</name>
<dbReference type="Gene3D" id="2.130.10.10">
    <property type="entry name" value="YVTN repeat-like/Quinoprotein amine dehydrogenase"/>
    <property type="match status" value="2"/>
</dbReference>
<protein>
    <submittedName>
        <fullName evidence="3">PQQ-like beta-propeller repeat protein</fullName>
    </submittedName>
</protein>
<evidence type="ECO:0000256" key="1">
    <source>
        <dbReference type="SAM" id="MobiDB-lite"/>
    </source>
</evidence>
<proteinExistence type="predicted"/>
<gene>
    <name evidence="3" type="ORF">I2456_08400</name>
</gene>
<evidence type="ECO:0000259" key="2">
    <source>
        <dbReference type="Pfam" id="PF13360"/>
    </source>
</evidence>
<dbReference type="EMBL" id="CP065047">
    <property type="protein sequence ID" value="QPI39459.1"/>
    <property type="molecule type" value="Genomic_DNA"/>
</dbReference>
<feature type="domain" description="Pyrrolo-quinoline quinone repeat" evidence="2">
    <location>
        <begin position="321"/>
        <end position="465"/>
    </location>
</feature>
<dbReference type="SUPFAM" id="SSF50998">
    <property type="entry name" value="Quinoprotein alcohol dehydrogenase-like"/>
    <property type="match status" value="1"/>
</dbReference>
<dbReference type="KEGG" id="mku:I2456_08400"/>
<dbReference type="InterPro" id="IPR015943">
    <property type="entry name" value="WD40/YVTN_repeat-like_dom_sf"/>
</dbReference>
<dbReference type="Proteomes" id="UP000663583">
    <property type="component" value="Chromosome"/>
</dbReference>
<dbReference type="InterPro" id="IPR011047">
    <property type="entry name" value="Quinoprotein_ADH-like_sf"/>
</dbReference>
<feature type="compositionally biased region" description="Basic residues" evidence="1">
    <location>
        <begin position="1"/>
        <end position="24"/>
    </location>
</feature>
<feature type="region of interest" description="Disordered" evidence="1">
    <location>
        <begin position="1"/>
        <end position="44"/>
    </location>
</feature>
<evidence type="ECO:0000313" key="4">
    <source>
        <dbReference type="Proteomes" id="UP000663583"/>
    </source>
</evidence>